<sequence>MMLPLEHLQKSNTKENLWLYILTLLRQSPIHAWNLQSLIEENFGFKPGRITPYRVLYRLEIEGLVKSEEKEKKRIYHITGKGEKELEAGILFYQALLKKLK</sequence>
<dbReference type="AlphaFoldDB" id="A0A2G9YV24"/>
<dbReference type="EMBL" id="PCRO01000009">
    <property type="protein sequence ID" value="PIP23077.1"/>
    <property type="molecule type" value="Genomic_DNA"/>
</dbReference>
<dbReference type="Gene3D" id="1.10.10.10">
    <property type="entry name" value="Winged helix-like DNA-binding domain superfamily/Winged helix DNA-binding domain"/>
    <property type="match status" value="1"/>
</dbReference>
<name>A0A2G9YV24_9BACT</name>
<organism evidence="2 3">
    <name type="scientific">Candidatus Nealsonbacteria bacterium CG23_combo_of_CG06-09_8_20_14_all_39_17</name>
    <dbReference type="NCBI Taxonomy" id="1974722"/>
    <lineage>
        <taxon>Bacteria</taxon>
        <taxon>Candidatus Nealsoniibacteriota</taxon>
    </lineage>
</organism>
<dbReference type="PANTHER" id="PTHR43252">
    <property type="entry name" value="TRANSCRIPTIONAL REGULATOR YQJI"/>
    <property type="match status" value="1"/>
</dbReference>
<dbReference type="SUPFAM" id="SSF46785">
    <property type="entry name" value="Winged helix' DNA-binding domain"/>
    <property type="match status" value="1"/>
</dbReference>
<feature type="domain" description="Transcription regulator PadR N-terminal" evidence="1">
    <location>
        <begin position="21"/>
        <end position="87"/>
    </location>
</feature>
<accession>A0A2G9YV24</accession>
<evidence type="ECO:0000313" key="2">
    <source>
        <dbReference type="EMBL" id="PIP23077.1"/>
    </source>
</evidence>
<gene>
    <name evidence="2" type="ORF">COX37_00740</name>
</gene>
<reference evidence="2 3" key="1">
    <citation type="submission" date="2017-09" db="EMBL/GenBank/DDBJ databases">
        <title>Depth-based differentiation of microbial function through sediment-hosted aquifers and enrichment of novel symbionts in the deep terrestrial subsurface.</title>
        <authorList>
            <person name="Probst A.J."/>
            <person name="Ladd B."/>
            <person name="Jarett J.K."/>
            <person name="Geller-Mcgrath D.E."/>
            <person name="Sieber C.M."/>
            <person name="Emerson J.B."/>
            <person name="Anantharaman K."/>
            <person name="Thomas B.C."/>
            <person name="Malmstrom R."/>
            <person name="Stieglmeier M."/>
            <person name="Klingl A."/>
            <person name="Woyke T."/>
            <person name="Ryan C.M."/>
            <person name="Banfield J.F."/>
        </authorList>
    </citation>
    <scope>NUCLEOTIDE SEQUENCE [LARGE SCALE GENOMIC DNA]</scope>
    <source>
        <strain evidence="2">CG23_combo_of_CG06-09_8_20_14_all_39_17</strain>
    </source>
</reference>
<dbReference type="PANTHER" id="PTHR43252:SF7">
    <property type="entry name" value="TRANSCRIPTIONAL REGULATOR YQJI"/>
    <property type="match status" value="1"/>
</dbReference>
<proteinExistence type="predicted"/>
<evidence type="ECO:0000259" key="1">
    <source>
        <dbReference type="Pfam" id="PF03551"/>
    </source>
</evidence>
<protein>
    <submittedName>
        <fullName evidence="2">PadR family transcriptional regulator</fullName>
    </submittedName>
</protein>
<comment type="caution">
    <text evidence="2">The sequence shown here is derived from an EMBL/GenBank/DDBJ whole genome shotgun (WGS) entry which is preliminary data.</text>
</comment>
<evidence type="ECO:0000313" key="3">
    <source>
        <dbReference type="Proteomes" id="UP000229976"/>
    </source>
</evidence>
<dbReference type="Proteomes" id="UP000229976">
    <property type="component" value="Unassembled WGS sequence"/>
</dbReference>
<dbReference type="InterPro" id="IPR005149">
    <property type="entry name" value="Tscrpt_reg_PadR_N"/>
</dbReference>
<dbReference type="Pfam" id="PF03551">
    <property type="entry name" value="PadR"/>
    <property type="match status" value="1"/>
</dbReference>
<dbReference type="InterPro" id="IPR036390">
    <property type="entry name" value="WH_DNA-bd_sf"/>
</dbReference>
<dbReference type="InterPro" id="IPR036388">
    <property type="entry name" value="WH-like_DNA-bd_sf"/>
</dbReference>